<reference evidence="3" key="1">
    <citation type="journal article" date="2019" name="Sci. Rep.">
        <title>Draft genome of Tanacetum cinerariifolium, the natural source of mosquito coil.</title>
        <authorList>
            <person name="Yamashiro T."/>
            <person name="Shiraishi A."/>
            <person name="Satake H."/>
            <person name="Nakayama K."/>
        </authorList>
    </citation>
    <scope>NUCLEOTIDE SEQUENCE</scope>
</reference>
<sequence>MKQWEELIRENVFKLGEHQDRLPACLAHMLYCVVSKEQYNLAYFFVKRIECVKAIPTARRSVSSLSSHHQGTSSHQHDDDDDVETSRASTPSPTTYLNSLRPLDYQNYHMPSSSEQTDETLFTRQTTLLNQTQRMHDEMREGVPPPPSTQAANLMEITLSLSHITPLDVHHNSPSLSPPIIGHPIPWNLLEAHEEGIDFEESFAPVARLDAIQNFLAFAAHMDIIVYQMDVKTSFLNCILREKVYVSQPDGFVDKDNPNHVYKLKKALYGLKQAPRAWQGKDILLLTNLTIDERYDLNVALSIFTICIVIQKRVEDLQLSVKSYQKKLSLTKPNTYRSNLKNKITYTSHSDPHGIIYVDQFKRKRLMHTDELHKFNDGYGSGNRQVALSEEVDVESRDVRWWKNIREISQAFGKDNMTSSYSVSTNFSQNRRDPPRDIPLDSVEVLRYDEKKE</sequence>
<evidence type="ECO:0000259" key="2">
    <source>
        <dbReference type="Pfam" id="PF07727"/>
    </source>
</evidence>
<accession>A0A6L2J4G4</accession>
<feature type="compositionally biased region" description="Basic and acidic residues" evidence="1">
    <location>
        <begin position="430"/>
        <end position="439"/>
    </location>
</feature>
<dbReference type="AlphaFoldDB" id="A0A6L2J4G4"/>
<proteinExistence type="predicted"/>
<evidence type="ECO:0000313" key="3">
    <source>
        <dbReference type="EMBL" id="GEU31908.1"/>
    </source>
</evidence>
<dbReference type="InterPro" id="IPR013103">
    <property type="entry name" value="RVT_2"/>
</dbReference>
<name>A0A6L2J4G4_TANCI</name>
<feature type="compositionally biased region" description="Polar residues" evidence="1">
    <location>
        <begin position="87"/>
        <end position="97"/>
    </location>
</feature>
<feature type="region of interest" description="Disordered" evidence="1">
    <location>
        <begin position="63"/>
        <end position="97"/>
    </location>
</feature>
<dbReference type="EMBL" id="BKCJ010000298">
    <property type="protein sequence ID" value="GEU31908.1"/>
    <property type="molecule type" value="Genomic_DNA"/>
</dbReference>
<comment type="caution">
    <text evidence="3">The sequence shown here is derived from an EMBL/GenBank/DDBJ whole genome shotgun (WGS) entry which is preliminary data.</text>
</comment>
<feature type="compositionally biased region" description="Low complexity" evidence="1">
    <location>
        <begin position="63"/>
        <end position="74"/>
    </location>
</feature>
<evidence type="ECO:0000256" key="1">
    <source>
        <dbReference type="SAM" id="MobiDB-lite"/>
    </source>
</evidence>
<feature type="domain" description="Reverse transcriptase Ty1/copia-type" evidence="2">
    <location>
        <begin position="195"/>
        <end position="292"/>
    </location>
</feature>
<feature type="region of interest" description="Disordered" evidence="1">
    <location>
        <begin position="419"/>
        <end position="439"/>
    </location>
</feature>
<feature type="compositionally biased region" description="Polar residues" evidence="1">
    <location>
        <begin position="419"/>
        <end position="429"/>
    </location>
</feature>
<protein>
    <submittedName>
        <fullName evidence="3">Retrovirus-related Pol polyprotein from transposon TNT 1-94</fullName>
    </submittedName>
</protein>
<organism evidence="3">
    <name type="scientific">Tanacetum cinerariifolium</name>
    <name type="common">Dalmatian daisy</name>
    <name type="synonym">Chrysanthemum cinerariifolium</name>
    <dbReference type="NCBI Taxonomy" id="118510"/>
    <lineage>
        <taxon>Eukaryota</taxon>
        <taxon>Viridiplantae</taxon>
        <taxon>Streptophyta</taxon>
        <taxon>Embryophyta</taxon>
        <taxon>Tracheophyta</taxon>
        <taxon>Spermatophyta</taxon>
        <taxon>Magnoliopsida</taxon>
        <taxon>eudicotyledons</taxon>
        <taxon>Gunneridae</taxon>
        <taxon>Pentapetalae</taxon>
        <taxon>asterids</taxon>
        <taxon>campanulids</taxon>
        <taxon>Asterales</taxon>
        <taxon>Asteraceae</taxon>
        <taxon>Asteroideae</taxon>
        <taxon>Anthemideae</taxon>
        <taxon>Anthemidinae</taxon>
        <taxon>Tanacetum</taxon>
    </lineage>
</organism>
<dbReference type="Pfam" id="PF07727">
    <property type="entry name" value="RVT_2"/>
    <property type="match status" value="1"/>
</dbReference>
<gene>
    <name evidence="3" type="ORF">Tci_003886</name>
</gene>